<dbReference type="AlphaFoldDB" id="A0A6H0XPM3"/>
<evidence type="ECO:0000256" key="5">
    <source>
        <dbReference type="PROSITE-ProRule" id="PRU01240"/>
    </source>
</evidence>
<evidence type="ECO:0000259" key="8">
    <source>
        <dbReference type="Pfam" id="PF00082"/>
    </source>
</evidence>
<comment type="similarity">
    <text evidence="1 5">Belongs to the peptidase S8 family.</text>
</comment>
<dbReference type="OrthoDB" id="206201at2759"/>
<name>A0A6H0XPM3_9PEZI</name>
<feature type="active site" description="Charge relay system" evidence="5">
    <location>
        <position position="160"/>
    </location>
</feature>
<dbReference type="PRINTS" id="PR00723">
    <property type="entry name" value="SUBTILISIN"/>
</dbReference>
<dbReference type="InterPro" id="IPR015500">
    <property type="entry name" value="Peptidase_S8_subtilisin-rel"/>
</dbReference>
<keyword evidence="3 5" id="KW-0378">Hydrolase</keyword>
<reference evidence="9 10" key="1">
    <citation type="journal article" date="2016" name="Sci. Rep.">
        <title>Peltaster fructicola genome reveals evolution from an invasive phytopathogen to an ectophytic parasite.</title>
        <authorList>
            <person name="Xu C."/>
            <person name="Chen H."/>
            <person name="Gleason M.L."/>
            <person name="Xu J.R."/>
            <person name="Liu H."/>
            <person name="Zhang R."/>
            <person name="Sun G."/>
        </authorList>
    </citation>
    <scope>NUCLEOTIDE SEQUENCE [LARGE SCALE GENOMIC DNA]</scope>
    <source>
        <strain evidence="9 10">LNHT1506</strain>
    </source>
</reference>
<dbReference type="PANTHER" id="PTHR43806:SF11">
    <property type="entry name" value="CEREVISIN-RELATED"/>
    <property type="match status" value="1"/>
</dbReference>
<dbReference type="Pfam" id="PF00082">
    <property type="entry name" value="Peptidase_S8"/>
    <property type="match status" value="1"/>
</dbReference>
<evidence type="ECO:0000256" key="2">
    <source>
        <dbReference type="ARBA" id="ARBA00022670"/>
    </source>
</evidence>
<dbReference type="InterPro" id="IPR036852">
    <property type="entry name" value="Peptidase_S8/S53_dom_sf"/>
</dbReference>
<organism evidence="9 10">
    <name type="scientific">Peltaster fructicola</name>
    <dbReference type="NCBI Taxonomy" id="286661"/>
    <lineage>
        <taxon>Eukaryota</taxon>
        <taxon>Fungi</taxon>
        <taxon>Dikarya</taxon>
        <taxon>Ascomycota</taxon>
        <taxon>Pezizomycotina</taxon>
        <taxon>Dothideomycetes</taxon>
        <taxon>Dothideomycetes incertae sedis</taxon>
        <taxon>Peltaster</taxon>
    </lineage>
</organism>
<dbReference type="SUPFAM" id="SSF52743">
    <property type="entry name" value="Subtilisin-like"/>
    <property type="match status" value="1"/>
</dbReference>
<dbReference type="InterPro" id="IPR050131">
    <property type="entry name" value="Peptidase_S8_subtilisin-like"/>
</dbReference>
<accession>A0A6H0XPM3</accession>
<gene>
    <name evidence="9" type="ORF">AMS68_002118</name>
</gene>
<dbReference type="PROSITE" id="PS51892">
    <property type="entry name" value="SUBTILASE"/>
    <property type="match status" value="1"/>
</dbReference>
<evidence type="ECO:0000256" key="7">
    <source>
        <dbReference type="SAM" id="SignalP"/>
    </source>
</evidence>
<proteinExistence type="inferred from homology"/>
<evidence type="ECO:0000256" key="6">
    <source>
        <dbReference type="SAM" id="MobiDB-lite"/>
    </source>
</evidence>
<evidence type="ECO:0000313" key="9">
    <source>
        <dbReference type="EMBL" id="QIW96600.1"/>
    </source>
</evidence>
<feature type="region of interest" description="Disordered" evidence="6">
    <location>
        <begin position="636"/>
        <end position="656"/>
    </location>
</feature>
<evidence type="ECO:0000313" key="10">
    <source>
        <dbReference type="Proteomes" id="UP000503462"/>
    </source>
</evidence>
<keyword evidence="7" id="KW-0732">Signal</keyword>
<dbReference type="GO" id="GO:0004252">
    <property type="term" value="F:serine-type endopeptidase activity"/>
    <property type="evidence" value="ECO:0007669"/>
    <property type="project" value="UniProtKB-UniRule"/>
</dbReference>
<dbReference type="GO" id="GO:0006508">
    <property type="term" value="P:proteolysis"/>
    <property type="evidence" value="ECO:0007669"/>
    <property type="project" value="UniProtKB-KW"/>
</dbReference>
<feature type="signal peptide" evidence="7">
    <location>
        <begin position="1"/>
        <end position="19"/>
    </location>
</feature>
<evidence type="ECO:0000256" key="3">
    <source>
        <dbReference type="ARBA" id="ARBA00022801"/>
    </source>
</evidence>
<dbReference type="EMBL" id="CP051140">
    <property type="protein sequence ID" value="QIW96600.1"/>
    <property type="molecule type" value="Genomic_DNA"/>
</dbReference>
<sequence length="656" mass="71068">MRSWSQVICLIALLSSTLASPWPRACNADYQTHPDIKDTNDYLVGFKDGSYTLAEHLRTINTTFEAEAYRGGYCASLTSDQLAKVRTDCNVQLVEDDIHGQPFGENEPQEDANLALGSRDKEDSAGWALKFLSALTKNPSDSSYYYLKDAGKNVDVYILDSGINHMTELDGSDGKTRVIDISKQKKDADYTDMADHGTIVAVCVGGAKKGVAKAANLLNLKVAYFYGQEWAPKAAYVLRAIDAVIQRHNKRKNDDDFKGSIINMSLDFTSRSAQVAKKLDEAHNAGITLVAAAGNFGYNPSIFPASHPKVISVGSITEHYEPFHDANNPASGSNFGSHVTLFAPGRQVPVINSAGAEKRETGTSFAAGYVSGILAIFYGVEGKSLTPDRARDLLMKQVDNYIVFDKFVDWQGSPNALANTGNRKGANRMPPVKYIDGPGVDPGSGTTNITIVSPPGSPLSCGGPVKFDREKAVSAINAFCSYQPYSGTIIVPAVSYGSNGVTKDNTKKSLGINNEQQSGDDQFFINVYFKEDSCQGMFTFNKDDCTKNLMTVVDGCNTDTTTAKLGGVVTDVCAQYRITAKANPSDPNPFKLQAIDSARLGDWKCEDMPNPINSRFLANTCQCYFTGQATVTDQFDKPSSGNCQDIKKGTSPRLLQ</sequence>
<evidence type="ECO:0000256" key="1">
    <source>
        <dbReference type="ARBA" id="ARBA00011073"/>
    </source>
</evidence>
<feature type="active site" description="Charge relay system" evidence="5">
    <location>
        <position position="364"/>
    </location>
</feature>
<dbReference type="PANTHER" id="PTHR43806">
    <property type="entry name" value="PEPTIDASE S8"/>
    <property type="match status" value="1"/>
</dbReference>
<feature type="domain" description="Peptidase S8/S53" evidence="8">
    <location>
        <begin position="151"/>
        <end position="398"/>
    </location>
</feature>
<dbReference type="InterPro" id="IPR000209">
    <property type="entry name" value="Peptidase_S8/S53_dom"/>
</dbReference>
<protein>
    <recommendedName>
        <fullName evidence="8">Peptidase S8/S53 domain-containing protein</fullName>
    </recommendedName>
</protein>
<evidence type="ECO:0000256" key="4">
    <source>
        <dbReference type="ARBA" id="ARBA00022825"/>
    </source>
</evidence>
<keyword evidence="10" id="KW-1185">Reference proteome</keyword>
<keyword evidence="2 5" id="KW-0645">Protease</keyword>
<keyword evidence="4 5" id="KW-0720">Serine protease</keyword>
<dbReference type="Proteomes" id="UP000503462">
    <property type="component" value="Chromosome 2"/>
</dbReference>
<dbReference type="Gene3D" id="3.40.50.200">
    <property type="entry name" value="Peptidase S8/S53 domain"/>
    <property type="match status" value="1"/>
</dbReference>
<feature type="active site" description="Charge relay system" evidence="5">
    <location>
        <position position="196"/>
    </location>
</feature>
<feature type="chain" id="PRO_5026201161" description="Peptidase S8/S53 domain-containing protein" evidence="7">
    <location>
        <begin position="20"/>
        <end position="656"/>
    </location>
</feature>